<proteinExistence type="predicted"/>
<reference evidence="1" key="2">
    <citation type="journal article" date="2015" name="Fish Shellfish Immunol.">
        <title>Early steps in the European eel (Anguilla anguilla)-Vibrio vulnificus interaction in the gills: Role of the RtxA13 toxin.</title>
        <authorList>
            <person name="Callol A."/>
            <person name="Pajuelo D."/>
            <person name="Ebbesson L."/>
            <person name="Teles M."/>
            <person name="MacKenzie S."/>
            <person name="Amaro C."/>
        </authorList>
    </citation>
    <scope>NUCLEOTIDE SEQUENCE</scope>
</reference>
<reference evidence="1" key="1">
    <citation type="submission" date="2014-11" db="EMBL/GenBank/DDBJ databases">
        <authorList>
            <person name="Amaro Gonzalez C."/>
        </authorList>
    </citation>
    <scope>NUCLEOTIDE SEQUENCE</scope>
</reference>
<name>A0A0E9XBT9_ANGAN</name>
<dbReference type="EMBL" id="GBXM01009419">
    <property type="protein sequence ID" value="JAH99158.1"/>
    <property type="molecule type" value="Transcribed_RNA"/>
</dbReference>
<sequence>MTVNRQMSDIISAKSDLSSTLGIVSLSSSVGPVVLLQQSVSVNW</sequence>
<evidence type="ECO:0000313" key="1">
    <source>
        <dbReference type="EMBL" id="JAH99158.1"/>
    </source>
</evidence>
<protein>
    <submittedName>
        <fullName evidence="1">Uncharacterized protein</fullName>
    </submittedName>
</protein>
<dbReference type="AlphaFoldDB" id="A0A0E9XBT9"/>
<organism evidence="1">
    <name type="scientific">Anguilla anguilla</name>
    <name type="common">European freshwater eel</name>
    <name type="synonym">Muraena anguilla</name>
    <dbReference type="NCBI Taxonomy" id="7936"/>
    <lineage>
        <taxon>Eukaryota</taxon>
        <taxon>Metazoa</taxon>
        <taxon>Chordata</taxon>
        <taxon>Craniata</taxon>
        <taxon>Vertebrata</taxon>
        <taxon>Euteleostomi</taxon>
        <taxon>Actinopterygii</taxon>
        <taxon>Neopterygii</taxon>
        <taxon>Teleostei</taxon>
        <taxon>Anguilliformes</taxon>
        <taxon>Anguillidae</taxon>
        <taxon>Anguilla</taxon>
    </lineage>
</organism>
<accession>A0A0E9XBT9</accession>